<feature type="domain" description="4Fe-4S ferredoxin-type" evidence="6">
    <location>
        <begin position="229"/>
        <end position="258"/>
    </location>
</feature>
<feature type="region of interest" description="Disordered" evidence="5">
    <location>
        <begin position="31"/>
        <end position="55"/>
    </location>
</feature>
<evidence type="ECO:0000256" key="3">
    <source>
        <dbReference type="ARBA" id="ARBA00023004"/>
    </source>
</evidence>
<dbReference type="EMBL" id="CP025066">
    <property type="protein sequence ID" value="AUX10371.1"/>
    <property type="molecule type" value="Genomic_DNA"/>
</dbReference>
<dbReference type="GO" id="GO:0046872">
    <property type="term" value="F:metal ion binding"/>
    <property type="evidence" value="ECO:0007669"/>
    <property type="project" value="UniProtKB-KW"/>
</dbReference>
<dbReference type="OrthoDB" id="2837at2157"/>
<keyword evidence="1" id="KW-0004">4Fe-4S</keyword>
<sequence>MNDNPYDDIDERAERLLDDVDYDTELAKRMAKDARRITSGELSEEEFHERYREEVSEEFDVDYADFEATLGGDSEDRTDDTPHPHIPLGDQAVSRRTVMKAGGAAAAGAAAAGTSGFLSEDSEDDTFENLDAESNQESVAAQSIGQRSMGMVIDTEACIKCLQCVQACKEENKTHVGDFWMYVHRYQREDREYEDETDCESLPRPCQHCDDAPCVRVCPNHSRIQHYDGRVLCNYDTCLGCKYCEVACPYHVNSFVYSDMTGYFTGQRRDEVDRWVAGPPPDGSCSKCTFCAHRRFTEDEEGSTACSDACPVDAIQFGDLNDPESDPNQYLEDFDDDDVFQLHADVSNPNVTYVGEDPSDVDTDRVSGPTTHADLGLEAPDPY</sequence>
<feature type="compositionally biased region" description="Basic and acidic residues" evidence="5">
    <location>
        <begin position="45"/>
        <end position="54"/>
    </location>
</feature>
<evidence type="ECO:0000259" key="6">
    <source>
        <dbReference type="PROSITE" id="PS51379"/>
    </source>
</evidence>
<dbReference type="PANTHER" id="PTHR43177:SF3">
    <property type="entry name" value="PROTEIN NRFC HOMOLOG"/>
    <property type="match status" value="1"/>
</dbReference>
<dbReference type="GeneID" id="37879113"/>
<evidence type="ECO:0000313" key="7">
    <source>
        <dbReference type="EMBL" id="AUX10371.1"/>
    </source>
</evidence>
<keyword evidence="3" id="KW-0408">Iron</keyword>
<feature type="domain" description="4Fe-4S ferredoxin-type" evidence="6">
    <location>
        <begin position="149"/>
        <end position="178"/>
    </location>
</feature>
<dbReference type="SUPFAM" id="SSF54862">
    <property type="entry name" value="4Fe-4S ferredoxins"/>
    <property type="match status" value="1"/>
</dbReference>
<dbReference type="PROSITE" id="PS00198">
    <property type="entry name" value="4FE4S_FER_1"/>
    <property type="match status" value="1"/>
</dbReference>
<dbReference type="Pfam" id="PF16947">
    <property type="entry name" value="Ferredoxin_N"/>
    <property type="match status" value="1"/>
</dbReference>
<evidence type="ECO:0000313" key="8">
    <source>
        <dbReference type="Proteomes" id="UP000263012"/>
    </source>
</evidence>
<evidence type="ECO:0000256" key="2">
    <source>
        <dbReference type="ARBA" id="ARBA00022723"/>
    </source>
</evidence>
<dbReference type="InterPro" id="IPR050954">
    <property type="entry name" value="ET_IronSulfur_Cluster-Binding"/>
</dbReference>
<evidence type="ECO:0000256" key="4">
    <source>
        <dbReference type="ARBA" id="ARBA00023014"/>
    </source>
</evidence>
<keyword evidence="8" id="KW-1185">Reference proteome</keyword>
<dbReference type="CDD" id="cd10551">
    <property type="entry name" value="PsrB"/>
    <property type="match status" value="1"/>
</dbReference>
<dbReference type="KEGG" id="hdf:AArcSl_2756"/>
<keyword evidence="4" id="KW-0411">Iron-sulfur</keyword>
<proteinExistence type="predicted"/>
<name>A0A343TMP9_9EURY</name>
<organism evidence="7 8">
    <name type="scientific">Halalkaliarchaeum desulfuricum</name>
    <dbReference type="NCBI Taxonomy" id="2055893"/>
    <lineage>
        <taxon>Archaea</taxon>
        <taxon>Methanobacteriati</taxon>
        <taxon>Methanobacteriota</taxon>
        <taxon>Stenosarchaea group</taxon>
        <taxon>Halobacteria</taxon>
        <taxon>Halobacteriales</taxon>
        <taxon>Haloferacaceae</taxon>
        <taxon>Halalkaliarchaeum</taxon>
    </lineage>
</organism>
<dbReference type="Pfam" id="PF13247">
    <property type="entry name" value="Fer4_11"/>
    <property type="match status" value="1"/>
</dbReference>
<keyword evidence="2" id="KW-0479">Metal-binding</keyword>
<dbReference type="Proteomes" id="UP000263012">
    <property type="component" value="Chromosome"/>
</dbReference>
<dbReference type="InterPro" id="IPR017900">
    <property type="entry name" value="4Fe4S_Fe_S_CS"/>
</dbReference>
<reference evidence="8" key="1">
    <citation type="submission" date="2017-11" db="EMBL/GenBank/DDBJ databases">
        <title>Phenotypic and genomic properties of facultatively anaerobic sulfur-reducing natronoarchaea from hypersaline soda lakes.</title>
        <authorList>
            <person name="Sorokin D.Y."/>
            <person name="Kublanov I.V."/>
            <person name="Roman P."/>
            <person name="Sinninghe Damste J.S."/>
            <person name="Golyshin P.N."/>
            <person name="Rojo D."/>
            <person name="Ciordia S."/>
            <person name="Mena M.D.C."/>
            <person name="Ferrer M."/>
            <person name="Messina E."/>
            <person name="Smedile F."/>
            <person name="La Spada G."/>
            <person name="La Cono V."/>
            <person name="Yakimov M.M."/>
        </authorList>
    </citation>
    <scope>NUCLEOTIDE SEQUENCE [LARGE SCALE GENOMIC DNA]</scope>
    <source>
        <strain evidence="8">AArc-Sl</strain>
    </source>
</reference>
<dbReference type="Gene3D" id="3.30.70.20">
    <property type="match status" value="2"/>
</dbReference>
<feature type="region of interest" description="Disordered" evidence="5">
    <location>
        <begin position="67"/>
        <end position="89"/>
    </location>
</feature>
<evidence type="ECO:0000256" key="5">
    <source>
        <dbReference type="SAM" id="MobiDB-lite"/>
    </source>
</evidence>
<dbReference type="InterPro" id="IPR017896">
    <property type="entry name" value="4Fe4S_Fe-S-bd"/>
</dbReference>
<dbReference type="InterPro" id="IPR031604">
    <property type="entry name" value="Ferredoxin_N"/>
</dbReference>
<accession>A0A343TMP9</accession>
<evidence type="ECO:0000256" key="1">
    <source>
        <dbReference type="ARBA" id="ARBA00022485"/>
    </source>
</evidence>
<dbReference type="GO" id="GO:0016491">
    <property type="term" value="F:oxidoreductase activity"/>
    <property type="evidence" value="ECO:0007669"/>
    <property type="project" value="UniProtKB-ARBA"/>
</dbReference>
<gene>
    <name evidence="7" type="ORF">AArcSl_2756</name>
</gene>
<dbReference type="AlphaFoldDB" id="A0A343TMP9"/>
<dbReference type="RefSeq" id="WP_119820526.1">
    <property type="nucleotide sequence ID" value="NZ_CP025066.1"/>
</dbReference>
<dbReference type="PANTHER" id="PTHR43177">
    <property type="entry name" value="PROTEIN NRFC"/>
    <property type="match status" value="1"/>
</dbReference>
<dbReference type="PROSITE" id="PS51379">
    <property type="entry name" value="4FE4S_FER_2"/>
    <property type="match status" value="2"/>
</dbReference>
<protein>
    <submittedName>
        <fullName evidence="7">Anaerobic dehydrogenase iron-sulfur-binding subunit</fullName>
    </submittedName>
</protein>
<dbReference type="GO" id="GO:0051539">
    <property type="term" value="F:4 iron, 4 sulfur cluster binding"/>
    <property type="evidence" value="ECO:0007669"/>
    <property type="project" value="UniProtKB-KW"/>
</dbReference>
<feature type="region of interest" description="Disordered" evidence="5">
    <location>
        <begin position="349"/>
        <end position="383"/>
    </location>
</feature>